<sequence length="62" mass="7228">MKLFVLLARDNPFTTTWELPPFLNTQWSLMSRLSRWIPNLVCKSSVFWVVVSPLVSVPPQRP</sequence>
<organism evidence="1 2">
    <name type="scientific">Rhizopus delemar (strain RA 99-880 / ATCC MYA-4621 / FGSC 9543 / NRRL 43880)</name>
    <name type="common">Mucormycosis agent</name>
    <name type="synonym">Rhizopus arrhizus var. delemar</name>
    <dbReference type="NCBI Taxonomy" id="246409"/>
    <lineage>
        <taxon>Eukaryota</taxon>
        <taxon>Fungi</taxon>
        <taxon>Fungi incertae sedis</taxon>
        <taxon>Mucoromycota</taxon>
        <taxon>Mucoromycotina</taxon>
        <taxon>Mucoromycetes</taxon>
        <taxon>Mucorales</taxon>
        <taxon>Mucorineae</taxon>
        <taxon>Rhizopodaceae</taxon>
        <taxon>Rhizopus</taxon>
    </lineage>
</organism>
<dbReference type="RefSeq" id="XP_067524645.1">
    <property type="nucleotide sequence ID" value="XM_067668544.1"/>
</dbReference>
<dbReference type="EMBL" id="CH476744">
    <property type="protein sequence ID" value="EIE89249.1"/>
    <property type="molecule type" value="Genomic_DNA"/>
</dbReference>
<dbReference type="GeneID" id="93620925"/>
<proteinExistence type="predicted"/>
<dbReference type="AlphaFoldDB" id="I1CLB9"/>
<dbReference type="InParanoid" id="I1CLB9"/>
<evidence type="ECO:0000313" key="2">
    <source>
        <dbReference type="Proteomes" id="UP000009138"/>
    </source>
</evidence>
<dbReference type="Proteomes" id="UP000009138">
    <property type="component" value="Unassembled WGS sequence"/>
</dbReference>
<evidence type="ECO:0000313" key="1">
    <source>
        <dbReference type="EMBL" id="EIE89249.1"/>
    </source>
</evidence>
<accession>I1CLB9</accession>
<gene>
    <name evidence="1" type="ORF">RO3G_13960</name>
</gene>
<name>I1CLB9_RHIO9</name>
<reference evidence="1 2" key="1">
    <citation type="journal article" date="2009" name="PLoS Genet.">
        <title>Genomic analysis of the basal lineage fungus Rhizopus oryzae reveals a whole-genome duplication.</title>
        <authorList>
            <person name="Ma L.-J."/>
            <person name="Ibrahim A.S."/>
            <person name="Skory C."/>
            <person name="Grabherr M.G."/>
            <person name="Burger G."/>
            <person name="Butler M."/>
            <person name="Elias M."/>
            <person name="Idnurm A."/>
            <person name="Lang B.F."/>
            <person name="Sone T."/>
            <person name="Abe A."/>
            <person name="Calvo S.E."/>
            <person name="Corrochano L.M."/>
            <person name="Engels R."/>
            <person name="Fu J."/>
            <person name="Hansberg W."/>
            <person name="Kim J.-M."/>
            <person name="Kodira C.D."/>
            <person name="Koehrsen M.J."/>
            <person name="Liu B."/>
            <person name="Miranda-Saavedra D."/>
            <person name="O'Leary S."/>
            <person name="Ortiz-Castellanos L."/>
            <person name="Poulter R."/>
            <person name="Rodriguez-Romero J."/>
            <person name="Ruiz-Herrera J."/>
            <person name="Shen Y.-Q."/>
            <person name="Zeng Q."/>
            <person name="Galagan J."/>
            <person name="Birren B.W."/>
            <person name="Cuomo C.A."/>
            <person name="Wickes B.L."/>
        </authorList>
    </citation>
    <scope>NUCLEOTIDE SEQUENCE [LARGE SCALE GENOMIC DNA]</scope>
    <source>
        <strain evidence="2">RA 99-880 / ATCC MYA-4621 / FGSC 9543 / NRRL 43880</strain>
    </source>
</reference>
<keyword evidence="2" id="KW-1185">Reference proteome</keyword>
<protein>
    <submittedName>
        <fullName evidence="1">Uncharacterized protein</fullName>
    </submittedName>
</protein>
<dbReference type="VEuPathDB" id="FungiDB:RO3G_13960"/>